<evidence type="ECO:0000259" key="8">
    <source>
        <dbReference type="Pfam" id="PF08244"/>
    </source>
</evidence>
<dbReference type="STRING" id="559304.G8YBK1"/>
<dbReference type="GO" id="GO:0034484">
    <property type="term" value="P:raffinose catabolic process"/>
    <property type="evidence" value="ECO:0007669"/>
    <property type="project" value="EnsemblFungi"/>
</dbReference>
<dbReference type="Gene3D" id="2.60.120.560">
    <property type="entry name" value="Exo-inulinase, domain 1"/>
    <property type="match status" value="1"/>
</dbReference>
<dbReference type="Gene3D" id="2.115.10.20">
    <property type="entry name" value="Glycosyl hydrolase domain, family 43"/>
    <property type="match status" value="1"/>
</dbReference>
<dbReference type="InParanoid" id="G8YBK1"/>
<keyword evidence="5 6" id="KW-0326">Glycosidase</keyword>
<reference evidence="9 10" key="1">
    <citation type="journal article" date="2012" name="G3 (Bethesda)">
        <title>Pichia sorbitophila, an interspecies yeast hybrid reveals early steps of genome resolution following polyploidization.</title>
        <authorList>
            <person name="Leh Louis V."/>
            <person name="Despons L."/>
            <person name="Friedrich A."/>
            <person name="Martin T."/>
            <person name="Durrens P."/>
            <person name="Casaregola S."/>
            <person name="Neuveglise C."/>
            <person name="Fairhead C."/>
            <person name="Marck C."/>
            <person name="Cruz J.A."/>
            <person name="Straub M.L."/>
            <person name="Kugler V."/>
            <person name="Sacerdot C."/>
            <person name="Uzunov Z."/>
            <person name="Thierry A."/>
            <person name="Weiss S."/>
            <person name="Bleykasten C."/>
            <person name="De Montigny J."/>
            <person name="Jacques N."/>
            <person name="Jung P."/>
            <person name="Lemaire M."/>
            <person name="Mallet S."/>
            <person name="Morel G."/>
            <person name="Richard G.F."/>
            <person name="Sarkar A."/>
            <person name="Savel G."/>
            <person name="Schacherer J."/>
            <person name="Seret M.L."/>
            <person name="Talla E."/>
            <person name="Samson G."/>
            <person name="Jubin C."/>
            <person name="Poulain J."/>
            <person name="Vacherie B."/>
            <person name="Barbe V."/>
            <person name="Pelletier E."/>
            <person name="Sherman D.J."/>
            <person name="Westhof E."/>
            <person name="Weissenbach J."/>
            <person name="Baret P.V."/>
            <person name="Wincker P."/>
            <person name="Gaillardin C."/>
            <person name="Dujon B."/>
            <person name="Souciet J.L."/>
        </authorList>
    </citation>
    <scope>NUCLEOTIDE SEQUENCE [LARGE SCALE GENOMIC DNA]</scope>
    <source>
        <strain evidence="10">ATCC MYA-4447 / BCRC 22081 / CBS 7064 / NBRC 10061 / NRRL Y-12695</strain>
    </source>
</reference>
<dbReference type="InterPro" id="IPR023296">
    <property type="entry name" value="Glyco_hydro_beta-prop_sf"/>
</dbReference>
<keyword evidence="10" id="KW-1185">Reference proteome</keyword>
<proteinExistence type="inferred from homology"/>
<dbReference type="AlphaFoldDB" id="G8YBK1"/>
<evidence type="ECO:0000256" key="5">
    <source>
        <dbReference type="ARBA" id="ARBA00023295"/>
    </source>
</evidence>
<dbReference type="GO" id="GO:0004575">
    <property type="term" value="F:sucrose alpha-glucosidase activity"/>
    <property type="evidence" value="ECO:0007669"/>
    <property type="project" value="TreeGrafter"/>
</dbReference>
<evidence type="ECO:0000313" key="10">
    <source>
        <dbReference type="Proteomes" id="UP000005222"/>
    </source>
</evidence>
<dbReference type="SUPFAM" id="SSF75005">
    <property type="entry name" value="Arabinanase/levansucrase/invertase"/>
    <property type="match status" value="1"/>
</dbReference>
<dbReference type="PROSITE" id="PS00609">
    <property type="entry name" value="GLYCOSYL_HYDROL_F32"/>
    <property type="match status" value="1"/>
</dbReference>
<dbReference type="Pfam" id="PF00251">
    <property type="entry name" value="Glyco_hydro_32N"/>
    <property type="match status" value="1"/>
</dbReference>
<evidence type="ECO:0000256" key="6">
    <source>
        <dbReference type="RuleBase" id="RU362110"/>
    </source>
</evidence>
<dbReference type="InterPro" id="IPR018053">
    <property type="entry name" value="Glyco_hydro_32_AS"/>
</dbReference>
<dbReference type="Proteomes" id="UP000005222">
    <property type="component" value="Chromosome J"/>
</dbReference>
<evidence type="ECO:0000256" key="1">
    <source>
        <dbReference type="ARBA" id="ARBA00009902"/>
    </source>
</evidence>
<gene>
    <name evidence="9" type="primary">Piso0_002053</name>
    <name evidence="9" type="ORF">GNLVRS01_PISO0J03639g</name>
</gene>
<dbReference type="InterPro" id="IPR013320">
    <property type="entry name" value="ConA-like_dom_sf"/>
</dbReference>
<keyword evidence="3 6" id="KW-0378">Hydrolase</keyword>
<dbReference type="CDD" id="cd18622">
    <property type="entry name" value="GH32_Inu-like"/>
    <property type="match status" value="1"/>
</dbReference>
<dbReference type="GO" id="GO:1902927">
    <property type="term" value="P:inulin catabolic process"/>
    <property type="evidence" value="ECO:0007669"/>
    <property type="project" value="EnsemblFungi"/>
</dbReference>
<feature type="domain" description="Glycosyl hydrolase family 32 N-terminal" evidence="7">
    <location>
        <begin position="14"/>
        <end position="314"/>
    </location>
</feature>
<accession>G8YBK1</accession>
<dbReference type="eggNOG" id="KOG0228">
    <property type="taxonomic scope" value="Eukaryota"/>
</dbReference>
<comment type="similarity">
    <text evidence="1 6">Belongs to the glycosyl hydrolase 32 family.</text>
</comment>
<dbReference type="InterPro" id="IPR013189">
    <property type="entry name" value="Glyco_hydro_32_C"/>
</dbReference>
<dbReference type="FunCoup" id="G8YBK1">
    <property type="interactions" value="746"/>
</dbReference>
<feature type="domain" description="Glycosyl hydrolase family 32 C-terminal" evidence="8">
    <location>
        <begin position="347"/>
        <end position="504"/>
    </location>
</feature>
<dbReference type="SMART" id="SM00640">
    <property type="entry name" value="Glyco_32"/>
    <property type="match status" value="1"/>
</dbReference>
<dbReference type="OrthoDB" id="202537at2759"/>
<protein>
    <submittedName>
        <fullName evidence="9">Piso0_002053 protein</fullName>
    </submittedName>
</protein>
<keyword evidence="4" id="KW-0325">Glycoprotein</keyword>
<dbReference type="FunFam" id="2.115.10.20:FF:000002">
    <property type="entry name" value="Invertase 2"/>
    <property type="match status" value="1"/>
</dbReference>
<name>G8YBK1_PICSO</name>
<evidence type="ECO:0000313" key="9">
    <source>
        <dbReference type="EMBL" id="CCE82332.1"/>
    </source>
</evidence>
<organism evidence="9 10">
    <name type="scientific">Pichia sorbitophila (strain ATCC MYA-4447 / BCRC 22081 / CBS 7064 / NBRC 10061 / NRRL Y-12695)</name>
    <name type="common">Hybrid yeast</name>
    <dbReference type="NCBI Taxonomy" id="559304"/>
    <lineage>
        <taxon>Eukaryota</taxon>
        <taxon>Fungi</taxon>
        <taxon>Dikarya</taxon>
        <taxon>Ascomycota</taxon>
        <taxon>Saccharomycotina</taxon>
        <taxon>Pichiomycetes</taxon>
        <taxon>Debaryomycetaceae</taxon>
        <taxon>Millerozyma</taxon>
    </lineage>
</organism>
<dbReference type="GO" id="GO:0005576">
    <property type="term" value="C:extracellular region"/>
    <property type="evidence" value="ECO:0007669"/>
    <property type="project" value="EnsemblFungi"/>
</dbReference>
<dbReference type="OMA" id="GTEWRHA"/>
<keyword evidence="2" id="KW-0732">Signal</keyword>
<evidence type="ECO:0000256" key="2">
    <source>
        <dbReference type="ARBA" id="ARBA00022729"/>
    </source>
</evidence>
<evidence type="ECO:0000259" key="7">
    <source>
        <dbReference type="Pfam" id="PF00251"/>
    </source>
</evidence>
<dbReference type="PANTHER" id="PTHR42800">
    <property type="entry name" value="EXOINULINASE INUD (AFU_ORTHOLOGUE AFUA_5G00480)"/>
    <property type="match status" value="1"/>
</dbReference>
<dbReference type="HOGENOM" id="CLU_001528_3_3_1"/>
<dbReference type="Pfam" id="PF08244">
    <property type="entry name" value="Glyco_hydro_32C"/>
    <property type="match status" value="1"/>
</dbReference>
<dbReference type="EMBL" id="FO082050">
    <property type="protein sequence ID" value="CCE82332.1"/>
    <property type="molecule type" value="Genomic_DNA"/>
</dbReference>
<dbReference type="PANTHER" id="PTHR42800:SF4">
    <property type="entry name" value="INVERTASE 2"/>
    <property type="match status" value="1"/>
</dbReference>
<sequence length="511" mass="59160">MGNEESEYNRPLIHYTPEYGWLNDPNGLFFDKKEKLWHIYFQYNPNGSVWGLPLYWGHATSKDLVNWKHHDLAISPEKDDEGIFSGSIVIDHINTSGFFDDSIDPDQRVVAIYTNHDSNEKQTQEIAYSLDAGYTFTKYKANPVIDLNLTQFRDPKVFWHKQSNQWIMIVVKSQDFKIQIYGSTNLKDWKFHSNFSSGFYGFQYECPGLFEVPIENSTKSKWVMVLAINPGSPIGGSFNQYFIGDFDGYNFAPDDTQSRIMDIGKDFYAFQNFSDVEEGAIGLAWASNWQYGNLVPTTERRSSMSLARRYTLKEININPETKILSLIQRPIIPDSITAVNSIVKTSFHPTINNILSLVAQDSTGLFDFKLRFKIKEKRFSNQEKITFDILVQSQVQDNEIDTVKVGFDAVISSYYFNRAIKNKNFENEFFTDKLSTYMEPLSYDDNNLPVFELYGIVDRNIIELYFNDGAVAMTNTFFMNEGRYPHSIKLVVNNEDSKFEFEQVSLRHLTN</sequence>
<evidence type="ECO:0000256" key="3">
    <source>
        <dbReference type="ARBA" id="ARBA00022801"/>
    </source>
</evidence>
<dbReference type="InterPro" id="IPR001362">
    <property type="entry name" value="Glyco_hydro_32"/>
</dbReference>
<dbReference type="SUPFAM" id="SSF49899">
    <property type="entry name" value="Concanavalin A-like lectins/glucanases"/>
    <property type="match status" value="1"/>
</dbReference>
<dbReference type="GO" id="GO:0000324">
    <property type="term" value="C:fungal-type vacuole"/>
    <property type="evidence" value="ECO:0007669"/>
    <property type="project" value="TreeGrafter"/>
</dbReference>
<dbReference type="GO" id="GO:0005987">
    <property type="term" value="P:sucrose catabolic process"/>
    <property type="evidence" value="ECO:0007669"/>
    <property type="project" value="EnsemblFungi"/>
</dbReference>
<evidence type="ECO:0000256" key="4">
    <source>
        <dbReference type="ARBA" id="ARBA00023180"/>
    </source>
</evidence>
<dbReference type="InterPro" id="IPR013148">
    <property type="entry name" value="Glyco_hydro_32_N"/>
</dbReference>
<dbReference type="GO" id="GO:0051670">
    <property type="term" value="F:inulinase activity"/>
    <property type="evidence" value="ECO:0007669"/>
    <property type="project" value="EnsemblFungi"/>
</dbReference>